<sequence length="85" mass="9517">MDSTCMIPLFEETVHKTDAQPANPVSKKLHLDTDSQLCWAVNLFTLHAHSSPSLFNLISKSSFLFLTTSFHSSPTLLLFSLPIRL</sequence>
<gene>
    <name evidence="1" type="ORF">VNO77_00958</name>
</gene>
<keyword evidence="2" id="KW-1185">Reference proteome</keyword>
<dbReference type="EMBL" id="JAYMYQ010000001">
    <property type="protein sequence ID" value="KAK7359014.1"/>
    <property type="molecule type" value="Genomic_DNA"/>
</dbReference>
<dbReference type="AlphaFoldDB" id="A0AAN9R5U1"/>
<reference evidence="1 2" key="1">
    <citation type="submission" date="2024-01" db="EMBL/GenBank/DDBJ databases">
        <title>The genomes of 5 underutilized Papilionoideae crops provide insights into root nodulation and disease resistanc.</title>
        <authorList>
            <person name="Jiang F."/>
        </authorList>
    </citation>
    <scope>NUCLEOTIDE SEQUENCE [LARGE SCALE GENOMIC DNA]</scope>
    <source>
        <strain evidence="1">LVBAO_FW01</strain>
        <tissue evidence="1">Leaves</tissue>
    </source>
</reference>
<organism evidence="1 2">
    <name type="scientific">Canavalia gladiata</name>
    <name type="common">Sword bean</name>
    <name type="synonym">Dolichos gladiatus</name>
    <dbReference type="NCBI Taxonomy" id="3824"/>
    <lineage>
        <taxon>Eukaryota</taxon>
        <taxon>Viridiplantae</taxon>
        <taxon>Streptophyta</taxon>
        <taxon>Embryophyta</taxon>
        <taxon>Tracheophyta</taxon>
        <taxon>Spermatophyta</taxon>
        <taxon>Magnoliopsida</taxon>
        <taxon>eudicotyledons</taxon>
        <taxon>Gunneridae</taxon>
        <taxon>Pentapetalae</taxon>
        <taxon>rosids</taxon>
        <taxon>fabids</taxon>
        <taxon>Fabales</taxon>
        <taxon>Fabaceae</taxon>
        <taxon>Papilionoideae</taxon>
        <taxon>50 kb inversion clade</taxon>
        <taxon>NPAAA clade</taxon>
        <taxon>indigoferoid/millettioid clade</taxon>
        <taxon>Phaseoleae</taxon>
        <taxon>Canavalia</taxon>
    </lineage>
</organism>
<proteinExistence type="predicted"/>
<accession>A0AAN9R5U1</accession>
<comment type="caution">
    <text evidence="1">The sequence shown here is derived from an EMBL/GenBank/DDBJ whole genome shotgun (WGS) entry which is preliminary data.</text>
</comment>
<evidence type="ECO:0000313" key="1">
    <source>
        <dbReference type="EMBL" id="KAK7359014.1"/>
    </source>
</evidence>
<dbReference type="Proteomes" id="UP001367508">
    <property type="component" value="Unassembled WGS sequence"/>
</dbReference>
<name>A0AAN9R5U1_CANGL</name>
<protein>
    <submittedName>
        <fullName evidence="1">Uncharacterized protein</fullName>
    </submittedName>
</protein>
<evidence type="ECO:0000313" key="2">
    <source>
        <dbReference type="Proteomes" id="UP001367508"/>
    </source>
</evidence>